<dbReference type="HOGENOM" id="CLU_007383_1_7_0"/>
<name>C1F6I9_ACIC5</name>
<dbReference type="Proteomes" id="UP000002207">
    <property type="component" value="Chromosome"/>
</dbReference>
<dbReference type="PANTHER" id="PTHR43245">
    <property type="entry name" value="BIFUNCTIONAL POLYMYXIN RESISTANCE PROTEIN ARNA"/>
    <property type="match status" value="1"/>
</dbReference>
<protein>
    <submittedName>
        <fullName evidence="2">Exopolysaccharide biosynthesis protein</fullName>
    </submittedName>
</protein>
<dbReference type="InterPro" id="IPR001509">
    <property type="entry name" value="Epimerase_deHydtase"/>
</dbReference>
<accession>C1F6I9</accession>
<evidence type="ECO:0000313" key="3">
    <source>
        <dbReference type="Proteomes" id="UP000002207"/>
    </source>
</evidence>
<dbReference type="OrthoDB" id="9766450at2"/>
<dbReference type="SUPFAM" id="SSF51735">
    <property type="entry name" value="NAD(P)-binding Rossmann-fold domains"/>
    <property type="match status" value="1"/>
</dbReference>
<dbReference type="Gene3D" id="3.40.50.720">
    <property type="entry name" value="NAD(P)-binding Rossmann-like Domain"/>
    <property type="match status" value="1"/>
</dbReference>
<evidence type="ECO:0000313" key="2">
    <source>
        <dbReference type="EMBL" id="ACO32443.1"/>
    </source>
</evidence>
<dbReference type="Pfam" id="PF01370">
    <property type="entry name" value="Epimerase"/>
    <property type="match status" value="1"/>
</dbReference>
<dbReference type="KEGG" id="aca:ACP_1490"/>
<evidence type="ECO:0000259" key="1">
    <source>
        <dbReference type="Pfam" id="PF01370"/>
    </source>
</evidence>
<dbReference type="PANTHER" id="PTHR43245:SF13">
    <property type="entry name" value="UDP-D-APIOSE_UDP-D-XYLOSE SYNTHASE 2"/>
    <property type="match status" value="1"/>
</dbReference>
<organism evidence="2 3">
    <name type="scientific">Acidobacterium capsulatum (strain ATCC 51196 / DSM 11244 / BCRC 80197 / JCM 7670 / NBRC 15755 / NCIMB 13165 / 161)</name>
    <dbReference type="NCBI Taxonomy" id="240015"/>
    <lineage>
        <taxon>Bacteria</taxon>
        <taxon>Pseudomonadati</taxon>
        <taxon>Acidobacteriota</taxon>
        <taxon>Terriglobia</taxon>
        <taxon>Terriglobales</taxon>
        <taxon>Acidobacteriaceae</taxon>
        <taxon>Acidobacterium</taxon>
    </lineage>
</organism>
<dbReference type="InterPro" id="IPR050177">
    <property type="entry name" value="Lipid_A_modif_metabolic_enz"/>
</dbReference>
<dbReference type="CDD" id="cd05256">
    <property type="entry name" value="UDP_AE_SDR_e"/>
    <property type="match status" value="1"/>
</dbReference>
<dbReference type="InterPro" id="IPR036291">
    <property type="entry name" value="NAD(P)-bd_dom_sf"/>
</dbReference>
<dbReference type="PRINTS" id="PR01713">
    <property type="entry name" value="NUCEPIMERASE"/>
</dbReference>
<keyword evidence="3" id="KW-1185">Reference proteome</keyword>
<dbReference type="Gene3D" id="3.90.25.10">
    <property type="entry name" value="UDP-galactose 4-epimerase, domain 1"/>
    <property type="match status" value="1"/>
</dbReference>
<gene>
    <name evidence="2" type="ordered locus">ACP_1490</name>
</gene>
<dbReference type="InParanoid" id="C1F6I9"/>
<reference evidence="2 3" key="1">
    <citation type="journal article" date="2009" name="Appl. Environ. Microbiol.">
        <title>Three genomes from the phylum Acidobacteria provide insight into the lifestyles of these microorganisms in soils.</title>
        <authorList>
            <person name="Ward N.L."/>
            <person name="Challacombe J.F."/>
            <person name="Janssen P.H."/>
            <person name="Henrissat B."/>
            <person name="Coutinho P.M."/>
            <person name="Wu M."/>
            <person name="Xie G."/>
            <person name="Haft D.H."/>
            <person name="Sait M."/>
            <person name="Badger J."/>
            <person name="Barabote R.D."/>
            <person name="Bradley B."/>
            <person name="Brettin T.S."/>
            <person name="Brinkac L.M."/>
            <person name="Bruce D."/>
            <person name="Creasy T."/>
            <person name="Daugherty S.C."/>
            <person name="Davidsen T.M."/>
            <person name="DeBoy R.T."/>
            <person name="Detter J.C."/>
            <person name="Dodson R.J."/>
            <person name="Durkin A.S."/>
            <person name="Ganapathy A."/>
            <person name="Gwinn-Giglio M."/>
            <person name="Han C.S."/>
            <person name="Khouri H."/>
            <person name="Kiss H."/>
            <person name="Kothari S.P."/>
            <person name="Madupu R."/>
            <person name="Nelson K.E."/>
            <person name="Nelson W.C."/>
            <person name="Paulsen I."/>
            <person name="Penn K."/>
            <person name="Ren Q."/>
            <person name="Rosovitz M.J."/>
            <person name="Selengut J.D."/>
            <person name="Shrivastava S."/>
            <person name="Sullivan S.A."/>
            <person name="Tapia R."/>
            <person name="Thompson L.S."/>
            <person name="Watkins K.L."/>
            <person name="Yang Q."/>
            <person name="Yu C."/>
            <person name="Zafar N."/>
            <person name="Zhou L."/>
            <person name="Kuske C.R."/>
        </authorList>
    </citation>
    <scope>NUCLEOTIDE SEQUENCE [LARGE SCALE GENOMIC DNA]</scope>
    <source>
        <strain evidence="3">ATCC 51196 / DSM 11244 / BCRC 80197 / JCM 7670 / NBRC 15755 / NCIMB 13165 / 161</strain>
    </source>
</reference>
<feature type="domain" description="NAD-dependent epimerase/dehydratase" evidence="1">
    <location>
        <begin position="3"/>
        <end position="241"/>
    </location>
</feature>
<dbReference type="eggNOG" id="COG0451">
    <property type="taxonomic scope" value="Bacteria"/>
</dbReference>
<dbReference type="RefSeq" id="WP_015896623.1">
    <property type="nucleotide sequence ID" value="NC_012483.1"/>
</dbReference>
<proteinExistence type="predicted"/>
<sequence length="320" mass="34766">MRILITGAAGFIGSSLAKRAVAEGHSVIGVDNLITGNRENLAAIDAAIDFRVADIRNREQMQELCRGVEIIFHEAALPSVPKSVLDPLTSHEHNVEGTVSVLLAAKEQKVRRVVYAASSSAYGESPTLPKHEAMIPAPISPYAVQKLTGEYYMQSFQRVYGMETVCLRYFNVFGPFQAADSPYSGVLAKFITSLLQGEAPTIFGDGQQSRDFTYIDNVVDANFLAATAPADVVSGKVYNLACGERHSLLDTFRILAEMTGFAGAPVFGAARNGDILHSLADISLIAREMGYQPQVNFEEGLRRTVAWYAEALKMQTPLSI</sequence>
<dbReference type="AlphaFoldDB" id="C1F6I9"/>
<dbReference type="EMBL" id="CP001472">
    <property type="protein sequence ID" value="ACO32443.1"/>
    <property type="molecule type" value="Genomic_DNA"/>
</dbReference>
<dbReference type="STRING" id="240015.ACP_1490"/>